<dbReference type="RefSeq" id="WP_207337470.1">
    <property type="nucleotide sequence ID" value="NZ_JAFMYU010000020.1"/>
</dbReference>
<name>A0A939K1G9_9BACT</name>
<dbReference type="InterPro" id="IPR000595">
    <property type="entry name" value="cNMP-bd_dom"/>
</dbReference>
<dbReference type="InterPro" id="IPR018490">
    <property type="entry name" value="cNMP-bd_dom_sf"/>
</dbReference>
<dbReference type="Pfam" id="PF00027">
    <property type="entry name" value="cNMP_binding"/>
    <property type="match status" value="1"/>
</dbReference>
<protein>
    <submittedName>
        <fullName evidence="2">Crp/Fnr family transcriptional regulator</fullName>
    </submittedName>
</protein>
<dbReference type="InterPro" id="IPR014710">
    <property type="entry name" value="RmlC-like_jellyroll"/>
</dbReference>
<evidence type="ECO:0000259" key="1">
    <source>
        <dbReference type="Pfam" id="PF00027"/>
    </source>
</evidence>
<accession>A0A939K1G9</accession>
<sequence>MKENVFKNIASMVSLPPEEVQFYEYYFEHMTISRNTIIEEENKVPKYLYFINAGYMRLFYYDDNGYEQTSFFGSPNGFIASFNALINQTKSTENVECITDCDLLRISYTNTKELIGKSEVFRDFSLAMIQQALSAPDYRAKDLATLSAEQRYKKMLDSQPQLVQNIPLLYIASFLGIKPQSLSRIRKQIK</sequence>
<evidence type="ECO:0000313" key="3">
    <source>
        <dbReference type="Proteomes" id="UP000664795"/>
    </source>
</evidence>
<reference evidence="2 3" key="1">
    <citation type="submission" date="2021-03" db="EMBL/GenBank/DDBJ databases">
        <title>Fibrella sp. HMF5036 genome sequencing and assembly.</title>
        <authorList>
            <person name="Kang H."/>
            <person name="Kim H."/>
            <person name="Bae S."/>
            <person name="Joh K."/>
        </authorList>
    </citation>
    <scope>NUCLEOTIDE SEQUENCE [LARGE SCALE GENOMIC DNA]</scope>
    <source>
        <strain evidence="2 3">HMF5036</strain>
    </source>
</reference>
<dbReference type="EMBL" id="JAFMYU010000020">
    <property type="protein sequence ID" value="MBO0933503.1"/>
    <property type="molecule type" value="Genomic_DNA"/>
</dbReference>
<comment type="caution">
    <text evidence="2">The sequence shown here is derived from an EMBL/GenBank/DDBJ whole genome shotgun (WGS) entry which is preliminary data.</text>
</comment>
<proteinExistence type="predicted"/>
<feature type="domain" description="Cyclic nucleotide-binding" evidence="1">
    <location>
        <begin position="32"/>
        <end position="115"/>
    </location>
</feature>
<organism evidence="2 3">
    <name type="scientific">Fibrella aquatilis</name>
    <dbReference type="NCBI Taxonomy" id="2817059"/>
    <lineage>
        <taxon>Bacteria</taxon>
        <taxon>Pseudomonadati</taxon>
        <taxon>Bacteroidota</taxon>
        <taxon>Cytophagia</taxon>
        <taxon>Cytophagales</taxon>
        <taxon>Spirosomataceae</taxon>
        <taxon>Fibrella</taxon>
    </lineage>
</organism>
<dbReference type="AlphaFoldDB" id="A0A939K1G9"/>
<dbReference type="Gene3D" id="2.60.120.10">
    <property type="entry name" value="Jelly Rolls"/>
    <property type="match status" value="1"/>
</dbReference>
<evidence type="ECO:0000313" key="2">
    <source>
        <dbReference type="EMBL" id="MBO0933503.1"/>
    </source>
</evidence>
<gene>
    <name evidence="2" type="ORF">J2I48_21005</name>
</gene>
<dbReference type="SUPFAM" id="SSF51206">
    <property type="entry name" value="cAMP-binding domain-like"/>
    <property type="match status" value="1"/>
</dbReference>
<keyword evidence="3" id="KW-1185">Reference proteome</keyword>
<dbReference type="CDD" id="cd00038">
    <property type="entry name" value="CAP_ED"/>
    <property type="match status" value="1"/>
</dbReference>
<dbReference type="Proteomes" id="UP000664795">
    <property type="component" value="Unassembled WGS sequence"/>
</dbReference>